<evidence type="ECO:0000313" key="5">
    <source>
        <dbReference type="Proteomes" id="UP000194221"/>
    </source>
</evidence>
<dbReference type="PANTHER" id="PTHR34597">
    <property type="entry name" value="SLR1661 PROTEIN"/>
    <property type="match status" value="1"/>
</dbReference>
<name>A0A1Y2PA63_9FLAO</name>
<dbReference type="InParanoid" id="A0A1Y2PA63"/>
<accession>A0A1Y2PA63</accession>
<dbReference type="Proteomes" id="UP000194221">
    <property type="component" value="Unassembled WGS sequence"/>
</dbReference>
<dbReference type="InterPro" id="IPR005565">
    <property type="entry name" value="Hemolysn_activator_HlyB_C"/>
</dbReference>
<sequence length="1234" mass="140724">MNSLKSFIYLIAIILLSACASYNAKYADNTAPKTVTSDKELVHSFYLIGDAGNAEMGKTIPSLTFFQKALEKSDKNATALFLGDNVYPYGVPPKDSEERALSEHRIQTQIDAVNGFKGKPIFIPGNHDWYNGVKGLKRQEKIVEKALGKGAFLPENGCGLKKVEINDDLTLIIIDSRWFITNWDDHPTINENCDIKTRERFIDEVWGLFKKNRYKNVVVAMHHPMFSNGPHGGSYSFKDHMSPLPILGTLKNGLRTHVGIPTDIFNKNYTDFINSLQAVAGDFRQNIVFVSGHEHNLQYIEKNPETENNLQYGKYKQIISGAGSKQSAALAKYGAQFTYGNHGYAILNYYKDGSAIVEFYSANEKDGNKLLFSKQIIEPKKTKIQNSFPEYDAHKEFVETSIYDPKATDVSGFHKFMWGDLHREKYGKKIKVPVLELENVFGGLKPIQRGGGNQTNSLRLENADGKQYVLRSMVKDGSRIMGGILNGTILIDVVQDIFTMSHPYAAFVIPEMAEAANIYHTNPKLYYMPKQPALGQYNDIFGGGLYLLEERPAGDRSELDNFGNSKKIINTFDVLEKIRKNGKHSVDQEWAMRSRLFDMVIGDWDRHEDQWRWASFKTDDGKTFYRPIPRDRDQPFSKFDGVMIPLFKQFAPLVKNMQTFDHDIKDMKWYNNYPRFFDAEFLNKLTLEDWYKQADYIQKHLTDEVIEKAIKQLPKAIYDLDGKETIEKIKSRRNKLKDIAKRYYEKQAKIVYVVGTDKDDKFIIKRLNDDETNVTVLRKDIEIYNRTFKTDETKEVQLYGLNGDDEFLISGDVNDGILLRIIGGQDHDVYTDKSKVAGWSKKTKIYDYKSKKNTVNPSSETADLRSDRYIKNTYDHRDINNNTTVVFPSLGSNPDDGFFFGASLTYTQQGFKKRPFGSQHTLAANYYSSTSGYDIEYNGEFTEFIGQWSLHLRAKITSDNYSINFFGLGNDTQFRMLTGNDEDDLDFYRVKRGELSFSPSLLRRLRGGSIVKVSASVEGIEVQNTPNRFITNYNQSPINIFKTNYFLGGEVSFTHNRVDNASFPTKGMNFEASVGAKAKSDDFDRRYGYIKSSLAFYQNLVQNRSLVFASEIGTHINIGNRFEFYQGATLGGDRSLRGFNRQRFTGTESFYHSSDLRLRFGRLKTSVLPMKIGVSAGFDYGRVWSPASPNSTTWHTSYGGSVWLSGIDMFTANISYFQGNSNENRFAFGIGFAF</sequence>
<dbReference type="Pfam" id="PF00149">
    <property type="entry name" value="Metallophos"/>
    <property type="match status" value="1"/>
</dbReference>
<comment type="caution">
    <text evidence="4">The sequence shown here is derived from an EMBL/GenBank/DDBJ whole genome shotgun (WGS) entry which is preliminary data.</text>
</comment>
<dbReference type="InterPro" id="IPR004843">
    <property type="entry name" value="Calcineurin-like_PHP"/>
</dbReference>
<keyword evidence="5" id="KW-1185">Reference proteome</keyword>
<dbReference type="InterPro" id="IPR029052">
    <property type="entry name" value="Metallo-depent_PP-like"/>
</dbReference>
<dbReference type="PANTHER" id="PTHR34597:SF3">
    <property type="entry name" value="OUTER MEMBRANE TRANSPORTER CDIB"/>
    <property type="match status" value="1"/>
</dbReference>
<dbReference type="InterPro" id="IPR051544">
    <property type="entry name" value="TPS_OM_transporter"/>
</dbReference>
<feature type="domain" description="Calcineurin-like phosphoesterase" evidence="2">
    <location>
        <begin position="45"/>
        <end position="238"/>
    </location>
</feature>
<dbReference type="OrthoDB" id="333971at2"/>
<dbReference type="Pfam" id="PF03865">
    <property type="entry name" value="ShlB"/>
    <property type="match status" value="1"/>
</dbReference>
<dbReference type="GO" id="GO:0008320">
    <property type="term" value="F:protein transmembrane transporter activity"/>
    <property type="evidence" value="ECO:0007669"/>
    <property type="project" value="TreeGrafter"/>
</dbReference>
<dbReference type="Gene3D" id="2.40.160.50">
    <property type="entry name" value="membrane protein fhac: a member of the omp85/tpsb transporter family"/>
    <property type="match status" value="1"/>
</dbReference>
<keyword evidence="1" id="KW-0732">Signal</keyword>
<dbReference type="AlphaFoldDB" id="A0A1Y2PA63"/>
<dbReference type="Gene3D" id="3.60.21.10">
    <property type="match status" value="1"/>
</dbReference>
<dbReference type="EMBL" id="LAPZ01000017">
    <property type="protein sequence ID" value="OSY86921.1"/>
    <property type="molecule type" value="Genomic_DNA"/>
</dbReference>
<evidence type="ECO:0000259" key="3">
    <source>
        <dbReference type="Pfam" id="PF03865"/>
    </source>
</evidence>
<protein>
    <recommendedName>
        <fullName evidence="6">Phosphoesterase</fullName>
    </recommendedName>
</protein>
<dbReference type="GO" id="GO:0016787">
    <property type="term" value="F:hydrolase activity"/>
    <property type="evidence" value="ECO:0007669"/>
    <property type="project" value="InterPro"/>
</dbReference>
<dbReference type="GO" id="GO:0046819">
    <property type="term" value="P:protein secretion by the type V secretion system"/>
    <property type="evidence" value="ECO:0007669"/>
    <property type="project" value="TreeGrafter"/>
</dbReference>
<dbReference type="SUPFAM" id="SSF56300">
    <property type="entry name" value="Metallo-dependent phosphatases"/>
    <property type="match status" value="1"/>
</dbReference>
<feature type="domain" description="Haemolysin activator HlyB C-terminal" evidence="3">
    <location>
        <begin position="1075"/>
        <end position="1201"/>
    </location>
</feature>
<evidence type="ECO:0000313" key="4">
    <source>
        <dbReference type="EMBL" id="OSY86921.1"/>
    </source>
</evidence>
<dbReference type="RefSeq" id="WP_086031629.1">
    <property type="nucleotide sequence ID" value="NZ_LAPZ01000017.1"/>
</dbReference>
<proteinExistence type="predicted"/>
<feature type="signal peptide" evidence="1">
    <location>
        <begin position="1"/>
        <end position="27"/>
    </location>
</feature>
<evidence type="ECO:0008006" key="6">
    <source>
        <dbReference type="Google" id="ProtNLM"/>
    </source>
</evidence>
<evidence type="ECO:0000256" key="1">
    <source>
        <dbReference type="SAM" id="SignalP"/>
    </source>
</evidence>
<reference evidence="4 5" key="1">
    <citation type="submission" date="2015-03" db="EMBL/GenBank/DDBJ databases">
        <title>Genome sequence of Tenacibaculum sp. S2-2, isolated from intestinal microbiota of sea cucumber, Apostichopus japonicas.</title>
        <authorList>
            <person name="Shao Z."/>
            <person name="Wang L."/>
            <person name="Li X."/>
        </authorList>
    </citation>
    <scope>NUCLEOTIDE SEQUENCE [LARGE SCALE GENOMIC DNA]</scope>
    <source>
        <strain evidence="4 5">S2-2</strain>
    </source>
</reference>
<organism evidence="4 5">
    <name type="scientific">Tenacibaculum holothuriorum</name>
    <dbReference type="NCBI Taxonomy" id="1635173"/>
    <lineage>
        <taxon>Bacteria</taxon>
        <taxon>Pseudomonadati</taxon>
        <taxon>Bacteroidota</taxon>
        <taxon>Flavobacteriia</taxon>
        <taxon>Flavobacteriales</taxon>
        <taxon>Flavobacteriaceae</taxon>
        <taxon>Tenacibaculum</taxon>
    </lineage>
</organism>
<dbReference type="GO" id="GO:0098046">
    <property type="term" value="C:type V protein secretion system complex"/>
    <property type="evidence" value="ECO:0007669"/>
    <property type="project" value="TreeGrafter"/>
</dbReference>
<feature type="chain" id="PRO_5013119001" description="Phosphoesterase" evidence="1">
    <location>
        <begin position="28"/>
        <end position="1234"/>
    </location>
</feature>
<dbReference type="PROSITE" id="PS51257">
    <property type="entry name" value="PROKAR_LIPOPROTEIN"/>
    <property type="match status" value="1"/>
</dbReference>
<dbReference type="STRING" id="1635173.WH52_14145"/>
<evidence type="ECO:0000259" key="2">
    <source>
        <dbReference type="Pfam" id="PF00149"/>
    </source>
</evidence>
<gene>
    <name evidence="4" type="ORF">WH52_14145</name>
</gene>